<evidence type="ECO:0000259" key="4">
    <source>
        <dbReference type="PROSITE" id="PS51379"/>
    </source>
</evidence>
<dbReference type="InterPro" id="IPR017896">
    <property type="entry name" value="4Fe4S_Fe-S-bd"/>
</dbReference>
<sequence length="177" mass="19865">MTFGEKSTKTRYVLCGVKLPIHLREQEGLKDLSTVYFSLFNKFRQGYIETFSYLDKWGYQNKAVSPISLKEDLRGLARKSGVGERGLNRSILHDKYGGNLLFSAFYTSAPIKAFTGHSPDNCIKCGKCADICPGKAINLKGVMVYRCAPFSLRACQKCLDVCPVGEMNYKSVYMRGE</sequence>
<dbReference type="PANTHER" id="PTHR42827">
    <property type="entry name" value="IRON-SULFUR CLUSTER-BINDING PROTEIN-RELATED"/>
    <property type="match status" value="1"/>
</dbReference>
<dbReference type="Proteomes" id="UP000516160">
    <property type="component" value="Chromosome"/>
</dbReference>
<accession>A0A7G9W4V9</accession>
<dbReference type="InterPro" id="IPR017900">
    <property type="entry name" value="4Fe4S_Fe_S_CS"/>
</dbReference>
<evidence type="ECO:0000313" key="6">
    <source>
        <dbReference type="Proteomes" id="UP000516160"/>
    </source>
</evidence>
<dbReference type="AlphaFoldDB" id="A0A7G9W4V9"/>
<dbReference type="GO" id="GO:0046872">
    <property type="term" value="F:metal ion binding"/>
    <property type="evidence" value="ECO:0007669"/>
    <property type="project" value="UniProtKB-KW"/>
</dbReference>
<dbReference type="PANTHER" id="PTHR42827:SF1">
    <property type="entry name" value="IRON-SULFUR CLUSTER-BINDING PROTEIN"/>
    <property type="match status" value="1"/>
</dbReference>
<keyword evidence="6" id="KW-1185">Reference proteome</keyword>
<evidence type="ECO:0000256" key="1">
    <source>
        <dbReference type="ARBA" id="ARBA00022723"/>
    </source>
</evidence>
<keyword evidence="2" id="KW-0408">Iron</keyword>
<organism evidence="5 6">
    <name type="scientific">Alkalicella caledoniensis</name>
    <dbReference type="NCBI Taxonomy" id="2731377"/>
    <lineage>
        <taxon>Bacteria</taxon>
        <taxon>Bacillati</taxon>
        <taxon>Bacillota</taxon>
        <taxon>Clostridia</taxon>
        <taxon>Eubacteriales</taxon>
        <taxon>Proteinivoracaceae</taxon>
        <taxon>Alkalicella</taxon>
    </lineage>
</organism>
<keyword evidence="1" id="KW-0479">Metal-binding</keyword>
<evidence type="ECO:0000256" key="2">
    <source>
        <dbReference type="ARBA" id="ARBA00023004"/>
    </source>
</evidence>
<keyword evidence="3" id="KW-0411">Iron-sulfur</keyword>
<dbReference type="EMBL" id="CP058559">
    <property type="protein sequence ID" value="QNO13721.1"/>
    <property type="molecule type" value="Genomic_DNA"/>
</dbReference>
<dbReference type="KEGG" id="acae:HYG86_02580"/>
<dbReference type="SUPFAM" id="SSF54862">
    <property type="entry name" value="4Fe-4S ferredoxins"/>
    <property type="match status" value="1"/>
</dbReference>
<reference evidence="5 6" key="1">
    <citation type="submission" date="2020-07" db="EMBL/GenBank/DDBJ databases">
        <title>Alkalicella. sp. LB2 genome.</title>
        <authorList>
            <person name="Postec A."/>
            <person name="Quemeneur M."/>
        </authorList>
    </citation>
    <scope>NUCLEOTIDE SEQUENCE [LARGE SCALE GENOMIC DNA]</scope>
    <source>
        <strain evidence="5 6">LB2</strain>
    </source>
</reference>
<dbReference type="Gene3D" id="3.30.70.20">
    <property type="match status" value="1"/>
</dbReference>
<proteinExistence type="predicted"/>
<dbReference type="Pfam" id="PF12800">
    <property type="entry name" value="Fer4_4"/>
    <property type="match status" value="1"/>
</dbReference>
<name>A0A7G9W4V9_ALKCA</name>
<evidence type="ECO:0000256" key="3">
    <source>
        <dbReference type="ARBA" id="ARBA00023014"/>
    </source>
</evidence>
<dbReference type="GO" id="GO:0051536">
    <property type="term" value="F:iron-sulfur cluster binding"/>
    <property type="evidence" value="ECO:0007669"/>
    <property type="project" value="UniProtKB-KW"/>
</dbReference>
<dbReference type="PROSITE" id="PS00198">
    <property type="entry name" value="4FE4S_FER_1"/>
    <property type="match status" value="1"/>
</dbReference>
<protein>
    <submittedName>
        <fullName evidence="5">4Fe-4S binding protein</fullName>
    </submittedName>
</protein>
<dbReference type="RefSeq" id="WP_213167387.1">
    <property type="nucleotide sequence ID" value="NZ_CP058559.1"/>
</dbReference>
<dbReference type="PROSITE" id="PS51379">
    <property type="entry name" value="4FE4S_FER_2"/>
    <property type="match status" value="1"/>
</dbReference>
<gene>
    <name evidence="5" type="ORF">HYG86_02580</name>
</gene>
<evidence type="ECO:0000313" key="5">
    <source>
        <dbReference type="EMBL" id="QNO13721.1"/>
    </source>
</evidence>
<feature type="domain" description="4Fe-4S ferredoxin-type" evidence="4">
    <location>
        <begin position="112"/>
        <end position="142"/>
    </location>
</feature>
<dbReference type="Pfam" id="PF00037">
    <property type="entry name" value="Fer4"/>
    <property type="match status" value="1"/>
</dbReference>